<dbReference type="InterPro" id="IPR001680">
    <property type="entry name" value="WD40_rpt"/>
</dbReference>
<feature type="transmembrane region" description="Helical" evidence="13">
    <location>
        <begin position="394"/>
        <end position="415"/>
    </location>
</feature>
<evidence type="ECO:0000256" key="7">
    <source>
        <dbReference type="ARBA" id="ARBA00022892"/>
    </source>
</evidence>
<gene>
    <name evidence="14" type="primary">ORF69560</name>
</gene>
<evidence type="ECO:0000256" key="4">
    <source>
        <dbReference type="ARBA" id="ARBA00022692"/>
    </source>
</evidence>
<reference evidence="14" key="1">
    <citation type="submission" date="2014-12" db="EMBL/GenBank/DDBJ databases">
        <title>Insight into the proteome of Arion vulgaris.</title>
        <authorList>
            <person name="Aradska J."/>
            <person name="Bulat T."/>
            <person name="Smidak R."/>
            <person name="Sarate P."/>
            <person name="Gangsoo J."/>
            <person name="Sialana F."/>
            <person name="Bilban M."/>
            <person name="Lubec G."/>
        </authorList>
    </citation>
    <scope>NUCLEOTIDE SEQUENCE</scope>
    <source>
        <tissue evidence="14">Skin</tissue>
    </source>
</reference>
<evidence type="ECO:0000256" key="5">
    <source>
        <dbReference type="ARBA" id="ARBA00022737"/>
    </source>
</evidence>
<evidence type="ECO:0000313" key="14">
    <source>
        <dbReference type="EMBL" id="CEK69262.1"/>
    </source>
</evidence>
<dbReference type="SUPFAM" id="SSF50998">
    <property type="entry name" value="Quinoprotein alcohol dehydrogenase-like"/>
    <property type="match status" value="1"/>
</dbReference>
<proteinExistence type="predicted"/>
<dbReference type="GO" id="GO:0005789">
    <property type="term" value="C:endoplasmic reticulum membrane"/>
    <property type="evidence" value="ECO:0007669"/>
    <property type="project" value="UniProtKB-SubCell"/>
</dbReference>
<evidence type="ECO:0000256" key="6">
    <source>
        <dbReference type="ARBA" id="ARBA00022824"/>
    </source>
</evidence>
<keyword evidence="5" id="KW-0677">Repeat</keyword>
<evidence type="ECO:0000256" key="3">
    <source>
        <dbReference type="ARBA" id="ARBA00022574"/>
    </source>
</evidence>
<keyword evidence="8" id="KW-0653">Protein transport</keyword>
<organism evidence="14">
    <name type="scientific">Arion vulgaris</name>
    <dbReference type="NCBI Taxonomy" id="1028688"/>
    <lineage>
        <taxon>Eukaryota</taxon>
        <taxon>Metazoa</taxon>
        <taxon>Spiralia</taxon>
        <taxon>Lophotrochozoa</taxon>
        <taxon>Mollusca</taxon>
        <taxon>Gastropoda</taxon>
        <taxon>Heterobranchia</taxon>
        <taxon>Euthyneura</taxon>
        <taxon>Panpulmonata</taxon>
        <taxon>Eupulmonata</taxon>
        <taxon>Stylommatophora</taxon>
        <taxon>Helicina</taxon>
        <taxon>Arionoidea</taxon>
        <taxon>Arionidae</taxon>
        <taxon>Arion</taxon>
    </lineage>
</organism>
<dbReference type="PANTHER" id="PTHR23284:SF0">
    <property type="entry name" value="PROLACTIN REGULATORY ELEMENT-BINDING PROTEIN"/>
    <property type="match status" value="1"/>
</dbReference>
<evidence type="ECO:0000256" key="2">
    <source>
        <dbReference type="ARBA" id="ARBA00022448"/>
    </source>
</evidence>
<comment type="subcellular location">
    <subcellularLocation>
        <location evidence="1">Endoplasmic reticulum membrane</location>
        <topology evidence="1">Single-pass membrane protein</topology>
    </subcellularLocation>
</comment>
<evidence type="ECO:0000256" key="1">
    <source>
        <dbReference type="ARBA" id="ARBA00004389"/>
    </source>
</evidence>
<accession>A0A0B6ZLH8</accession>
<dbReference type="GO" id="GO:0003400">
    <property type="term" value="P:regulation of COPII vesicle coating"/>
    <property type="evidence" value="ECO:0007669"/>
    <property type="project" value="TreeGrafter"/>
</dbReference>
<keyword evidence="7" id="KW-0931">ER-Golgi transport</keyword>
<sequence length="419" mass="46246">CNMAPSKGVLLTHTDFPLYTVRSLDERHFLVAGGGGQAKTGVANAIEIYELKATQTGTTCSNISRHETGIRAVMNCSSYYDGRNHHLATGEDELCRTYSVKYKVITPSKADTDKADGVKKRKQENSGHVNNTATADGVPDKQLTFQIEETGSVATDFSNDGGFQKCVRFSPDFKYLATGGADGYLRVWKYPELVKLWEVPAHTNEIDDLDFSPFGSEIITVSWDKTGRVWSTSDGKKKTDLVWAQKTSSPYRFKACRYGLIEGKKDKFNFYTVSIPVTRSSKSPCYISVWDSSKFTFKKAVSAGVDTVSTFAVSKDGIYLGAGYISGSVSVYISFSLQRLYHVKDAHSIFVTGVEFLPTSEITKAITGDQDFNLLSISADNTIRLHQCPERSSFNPLLIILAAALMIILLFYLMAELGI</sequence>
<keyword evidence="4 13" id="KW-0812">Transmembrane</keyword>
<feature type="region of interest" description="Disordered" evidence="12">
    <location>
        <begin position="112"/>
        <end position="135"/>
    </location>
</feature>
<dbReference type="GO" id="GO:0015031">
    <property type="term" value="P:protein transport"/>
    <property type="evidence" value="ECO:0007669"/>
    <property type="project" value="UniProtKB-KW"/>
</dbReference>
<dbReference type="PROSITE" id="PS50082">
    <property type="entry name" value="WD_REPEATS_2"/>
    <property type="match status" value="2"/>
</dbReference>
<dbReference type="SMART" id="SM00320">
    <property type="entry name" value="WD40"/>
    <property type="match status" value="4"/>
</dbReference>
<evidence type="ECO:0000256" key="13">
    <source>
        <dbReference type="SAM" id="Phobius"/>
    </source>
</evidence>
<dbReference type="Gene3D" id="2.130.10.10">
    <property type="entry name" value="YVTN repeat-like/Quinoprotein amine dehydrogenase"/>
    <property type="match status" value="1"/>
</dbReference>
<evidence type="ECO:0000256" key="11">
    <source>
        <dbReference type="PROSITE-ProRule" id="PRU00221"/>
    </source>
</evidence>
<keyword evidence="9 13" id="KW-1133">Transmembrane helix</keyword>
<dbReference type="PROSITE" id="PS50294">
    <property type="entry name" value="WD_REPEATS_REGION"/>
    <property type="match status" value="2"/>
</dbReference>
<keyword evidence="6" id="KW-0256">Endoplasmic reticulum</keyword>
<evidence type="ECO:0000256" key="10">
    <source>
        <dbReference type="ARBA" id="ARBA00023136"/>
    </source>
</evidence>
<dbReference type="Pfam" id="PF00400">
    <property type="entry name" value="WD40"/>
    <property type="match status" value="2"/>
</dbReference>
<keyword evidence="2" id="KW-0813">Transport</keyword>
<dbReference type="EMBL" id="HACG01022397">
    <property type="protein sequence ID" value="CEK69262.1"/>
    <property type="molecule type" value="Transcribed_RNA"/>
</dbReference>
<feature type="repeat" description="WD" evidence="11">
    <location>
        <begin position="199"/>
        <end position="240"/>
    </location>
</feature>
<protein>
    <submittedName>
        <fullName evidence="14">Uncharacterized protein</fullName>
    </submittedName>
</protein>
<keyword evidence="3 11" id="KW-0853">WD repeat</keyword>
<dbReference type="InterPro" id="IPR045260">
    <property type="entry name" value="Sec12-like"/>
</dbReference>
<dbReference type="GO" id="GO:0006888">
    <property type="term" value="P:endoplasmic reticulum to Golgi vesicle-mediated transport"/>
    <property type="evidence" value="ECO:0007669"/>
    <property type="project" value="TreeGrafter"/>
</dbReference>
<dbReference type="InterPro" id="IPR015943">
    <property type="entry name" value="WD40/YVTN_repeat-like_dom_sf"/>
</dbReference>
<name>A0A0B6ZLH8_9EUPU</name>
<feature type="repeat" description="WD" evidence="11">
    <location>
        <begin position="167"/>
        <end position="189"/>
    </location>
</feature>
<feature type="non-terminal residue" evidence="14">
    <location>
        <position position="1"/>
    </location>
</feature>
<evidence type="ECO:0000256" key="9">
    <source>
        <dbReference type="ARBA" id="ARBA00022989"/>
    </source>
</evidence>
<evidence type="ECO:0000256" key="8">
    <source>
        <dbReference type="ARBA" id="ARBA00022927"/>
    </source>
</evidence>
<keyword evidence="10 13" id="KW-0472">Membrane</keyword>
<dbReference type="InterPro" id="IPR011047">
    <property type="entry name" value="Quinoprotein_ADH-like_sf"/>
</dbReference>
<dbReference type="PANTHER" id="PTHR23284">
    <property type="entry name" value="PROLACTIN REGULATORY ELEMENT BINDING PROTEIN"/>
    <property type="match status" value="1"/>
</dbReference>
<dbReference type="GO" id="GO:0005085">
    <property type="term" value="F:guanyl-nucleotide exchange factor activity"/>
    <property type="evidence" value="ECO:0007669"/>
    <property type="project" value="InterPro"/>
</dbReference>
<dbReference type="AlphaFoldDB" id="A0A0B6ZLH8"/>
<evidence type="ECO:0000256" key="12">
    <source>
        <dbReference type="SAM" id="MobiDB-lite"/>
    </source>
</evidence>